<evidence type="ECO:0000256" key="1">
    <source>
        <dbReference type="ARBA" id="ARBA00001971"/>
    </source>
</evidence>
<evidence type="ECO:0000256" key="3">
    <source>
        <dbReference type="ARBA" id="ARBA00022617"/>
    </source>
</evidence>
<keyword evidence="11" id="KW-1185">Reference proteome</keyword>
<dbReference type="SUPFAM" id="SSF48264">
    <property type="entry name" value="Cytochrome P450"/>
    <property type="match status" value="1"/>
</dbReference>
<dbReference type="Proteomes" id="UP001279734">
    <property type="component" value="Unassembled WGS sequence"/>
</dbReference>
<keyword evidence="4 8" id="KW-0479">Metal-binding</keyword>
<dbReference type="InterPro" id="IPR036396">
    <property type="entry name" value="Cyt_P450_sf"/>
</dbReference>
<reference evidence="10" key="1">
    <citation type="submission" date="2023-05" db="EMBL/GenBank/DDBJ databases">
        <title>Nepenthes gracilis genome sequencing.</title>
        <authorList>
            <person name="Fukushima K."/>
        </authorList>
    </citation>
    <scope>NUCLEOTIDE SEQUENCE</scope>
    <source>
        <strain evidence="10">SING2019-196</strain>
    </source>
</reference>
<evidence type="ECO:0000313" key="10">
    <source>
        <dbReference type="EMBL" id="GMH16756.1"/>
    </source>
</evidence>
<dbReference type="PANTHER" id="PTHR47953:SF16">
    <property type="entry name" value="CYTOCHROME P450 71D8"/>
    <property type="match status" value="1"/>
</dbReference>
<comment type="caution">
    <text evidence="10">The sequence shown here is derived from an EMBL/GenBank/DDBJ whole genome shotgun (WGS) entry which is preliminary data.</text>
</comment>
<dbReference type="FunFam" id="1.10.630.10:FF:000126">
    <property type="entry name" value="Predicted protein"/>
    <property type="match status" value="1"/>
</dbReference>
<dbReference type="InterPro" id="IPR017972">
    <property type="entry name" value="Cyt_P450_CS"/>
</dbReference>
<dbReference type="GO" id="GO:0005506">
    <property type="term" value="F:iron ion binding"/>
    <property type="evidence" value="ECO:0007669"/>
    <property type="project" value="InterPro"/>
</dbReference>
<name>A0AAD3XUG8_NEPGR</name>
<keyword evidence="3 8" id="KW-0349">Heme</keyword>
<dbReference type="Gene3D" id="1.10.630.10">
    <property type="entry name" value="Cytochrome P450"/>
    <property type="match status" value="1"/>
</dbReference>
<dbReference type="EMBL" id="BSYO01000017">
    <property type="protein sequence ID" value="GMH16756.1"/>
    <property type="molecule type" value="Genomic_DNA"/>
</dbReference>
<dbReference type="PROSITE" id="PS00086">
    <property type="entry name" value="CYTOCHROME_P450"/>
    <property type="match status" value="1"/>
</dbReference>
<evidence type="ECO:0008006" key="12">
    <source>
        <dbReference type="Google" id="ProtNLM"/>
    </source>
</evidence>
<comment type="similarity">
    <text evidence="2 9">Belongs to the cytochrome P450 family.</text>
</comment>
<dbReference type="GO" id="GO:0016705">
    <property type="term" value="F:oxidoreductase activity, acting on paired donors, with incorporation or reduction of molecular oxygen"/>
    <property type="evidence" value="ECO:0007669"/>
    <property type="project" value="InterPro"/>
</dbReference>
<evidence type="ECO:0000256" key="8">
    <source>
        <dbReference type="PIRSR" id="PIRSR602401-1"/>
    </source>
</evidence>
<protein>
    <recommendedName>
        <fullName evidence="12">Cytochrome P450</fullName>
    </recommendedName>
</protein>
<dbReference type="InterPro" id="IPR002401">
    <property type="entry name" value="Cyt_P450_E_grp-I"/>
</dbReference>
<organism evidence="10 11">
    <name type="scientific">Nepenthes gracilis</name>
    <name type="common">Slender pitcher plant</name>
    <dbReference type="NCBI Taxonomy" id="150966"/>
    <lineage>
        <taxon>Eukaryota</taxon>
        <taxon>Viridiplantae</taxon>
        <taxon>Streptophyta</taxon>
        <taxon>Embryophyta</taxon>
        <taxon>Tracheophyta</taxon>
        <taxon>Spermatophyta</taxon>
        <taxon>Magnoliopsida</taxon>
        <taxon>eudicotyledons</taxon>
        <taxon>Gunneridae</taxon>
        <taxon>Pentapetalae</taxon>
        <taxon>Caryophyllales</taxon>
        <taxon>Nepenthaceae</taxon>
        <taxon>Nepenthes</taxon>
    </lineage>
</organism>
<dbReference type="InterPro" id="IPR001128">
    <property type="entry name" value="Cyt_P450"/>
</dbReference>
<dbReference type="Pfam" id="PF00067">
    <property type="entry name" value="p450"/>
    <property type="match status" value="1"/>
</dbReference>
<accession>A0AAD3XUG8</accession>
<dbReference type="AlphaFoldDB" id="A0AAD3XUG8"/>
<dbReference type="InterPro" id="IPR052306">
    <property type="entry name" value="CYP450_71D"/>
</dbReference>
<dbReference type="PANTHER" id="PTHR47953">
    <property type="entry name" value="OS08G0105600 PROTEIN"/>
    <property type="match status" value="1"/>
</dbReference>
<evidence type="ECO:0000256" key="5">
    <source>
        <dbReference type="ARBA" id="ARBA00023002"/>
    </source>
</evidence>
<evidence type="ECO:0000256" key="7">
    <source>
        <dbReference type="ARBA" id="ARBA00023033"/>
    </source>
</evidence>
<keyword evidence="7 9" id="KW-0503">Monooxygenase</keyword>
<evidence type="ECO:0000313" key="11">
    <source>
        <dbReference type="Proteomes" id="UP001279734"/>
    </source>
</evidence>
<dbReference type="PRINTS" id="PR00463">
    <property type="entry name" value="EP450I"/>
</dbReference>
<comment type="cofactor">
    <cofactor evidence="1 8">
        <name>heme</name>
        <dbReference type="ChEBI" id="CHEBI:30413"/>
    </cofactor>
</comment>
<keyword evidence="5 9" id="KW-0560">Oxidoreductase</keyword>
<evidence type="ECO:0000256" key="9">
    <source>
        <dbReference type="RuleBase" id="RU000461"/>
    </source>
</evidence>
<evidence type="ECO:0000256" key="4">
    <source>
        <dbReference type="ARBA" id="ARBA00022723"/>
    </source>
</evidence>
<keyword evidence="6 8" id="KW-0408">Iron</keyword>
<dbReference type="GO" id="GO:0020037">
    <property type="term" value="F:heme binding"/>
    <property type="evidence" value="ECO:0007669"/>
    <property type="project" value="InterPro"/>
</dbReference>
<gene>
    <name evidence="10" type="ORF">Nepgr_018597</name>
</gene>
<dbReference type="GO" id="GO:0004497">
    <property type="term" value="F:monooxygenase activity"/>
    <property type="evidence" value="ECO:0007669"/>
    <property type="project" value="UniProtKB-KW"/>
</dbReference>
<evidence type="ECO:0000256" key="2">
    <source>
        <dbReference type="ARBA" id="ARBA00010617"/>
    </source>
</evidence>
<evidence type="ECO:0000256" key="6">
    <source>
        <dbReference type="ARBA" id="ARBA00023004"/>
    </source>
</evidence>
<dbReference type="PRINTS" id="PR00385">
    <property type="entry name" value="P450"/>
</dbReference>
<feature type="binding site" description="axial binding residue" evidence="8">
    <location>
        <position position="170"/>
    </location>
    <ligand>
        <name>heme</name>
        <dbReference type="ChEBI" id="CHEBI:30413"/>
    </ligand>
    <ligandPart>
        <name>Fe</name>
        <dbReference type="ChEBI" id="CHEBI:18248"/>
    </ligandPart>
</feature>
<sequence>MFCLVYKRMEVGDIALTMNNIKAILSDLLIAGTDTSFITLDWAMTELIMSPRVMNQAQAEVRNIDGERKFISENDLPQLPYLKAVVKETLRLHPPAPMSVPRELIEDVTIDGYDIPAKTRILVNLWAIGRDPKSWNDPETFNPDRFIGSRIDYKGQDFELLPFGGGRRVCPGMTFATASTELALAQLLRSFDFELPPGIEVKDLDLRETFGLTTRKTSDLIVVARPRLA</sequence>
<proteinExistence type="inferred from homology"/>